<dbReference type="Proteomes" id="UP001499951">
    <property type="component" value="Unassembled WGS sequence"/>
</dbReference>
<evidence type="ECO:0000313" key="1">
    <source>
        <dbReference type="EMBL" id="GAA0555624.1"/>
    </source>
</evidence>
<proteinExistence type="predicted"/>
<organism evidence="1 2">
    <name type="scientific">Rhizomicrobium electricum</name>
    <dbReference type="NCBI Taxonomy" id="480070"/>
    <lineage>
        <taxon>Bacteria</taxon>
        <taxon>Pseudomonadati</taxon>
        <taxon>Pseudomonadota</taxon>
        <taxon>Alphaproteobacteria</taxon>
        <taxon>Micropepsales</taxon>
        <taxon>Micropepsaceae</taxon>
        <taxon>Rhizomicrobium</taxon>
    </lineage>
</organism>
<name>A0ABN1DYX0_9PROT</name>
<reference evidence="1 2" key="1">
    <citation type="journal article" date="2019" name="Int. J. Syst. Evol. Microbiol.">
        <title>The Global Catalogue of Microorganisms (GCM) 10K type strain sequencing project: providing services to taxonomists for standard genome sequencing and annotation.</title>
        <authorList>
            <consortium name="The Broad Institute Genomics Platform"/>
            <consortium name="The Broad Institute Genome Sequencing Center for Infectious Disease"/>
            <person name="Wu L."/>
            <person name="Ma J."/>
        </authorList>
    </citation>
    <scope>NUCLEOTIDE SEQUENCE [LARGE SCALE GENOMIC DNA]</scope>
    <source>
        <strain evidence="1 2">JCM 15089</strain>
    </source>
</reference>
<comment type="caution">
    <text evidence="1">The sequence shown here is derived from an EMBL/GenBank/DDBJ whole genome shotgun (WGS) entry which is preliminary data.</text>
</comment>
<protein>
    <submittedName>
        <fullName evidence="1">Uncharacterized protein</fullName>
    </submittedName>
</protein>
<sequence>MTSEIVVMNQRAIALAADSAVTLIDGGKIIVRNDQKKLFNLAEGLPVGVMFFGVADLMGHPWDVLVETYRTRVAPKPMSHLGDYPASLFAHLESLDAFFPASRHKDEYKRLLASVHRFIFRYAYYLQETGVEGPDEAILERAIENVWKRYQAYPDGRPRPDLACFPPDFAAVLERDYADAMCEVNGYSFSAFSIDLEARKRLHDIAIWCVIKDLFLEDVTGLVFGGYGTAQPYPVVTTYTVSAMVGGHLKRACMEQTVIDGDMHAAISLYADSEATYAFLRGIDIELESRIYGVFHVAAGELVDKVVGSFGDIDPAQRESIRRTAQAEHVPQAVETCYEAIGAYQQTAYIDPVLAVVEISARADLAETARDLVALNIFKKRITAQDPTVGGAIDVAVISRDAGFTWWKRQGA</sequence>
<accession>A0ABN1DYX0</accession>
<dbReference type="RefSeq" id="WP_166930188.1">
    <property type="nucleotide sequence ID" value="NZ_BAAADD010000001.1"/>
</dbReference>
<evidence type="ECO:0000313" key="2">
    <source>
        <dbReference type="Proteomes" id="UP001499951"/>
    </source>
</evidence>
<keyword evidence="2" id="KW-1185">Reference proteome</keyword>
<gene>
    <name evidence="1" type="ORF">GCM10008942_00080</name>
</gene>
<dbReference type="EMBL" id="BAAADD010000001">
    <property type="protein sequence ID" value="GAA0555624.1"/>
    <property type="molecule type" value="Genomic_DNA"/>
</dbReference>